<organism evidence="5">
    <name type="scientific">Ixodes ricinus</name>
    <name type="common">Common tick</name>
    <name type="synonym">Acarus ricinus</name>
    <dbReference type="NCBI Taxonomy" id="34613"/>
    <lineage>
        <taxon>Eukaryota</taxon>
        <taxon>Metazoa</taxon>
        <taxon>Ecdysozoa</taxon>
        <taxon>Arthropoda</taxon>
        <taxon>Chelicerata</taxon>
        <taxon>Arachnida</taxon>
        <taxon>Acari</taxon>
        <taxon>Parasitiformes</taxon>
        <taxon>Ixodida</taxon>
        <taxon>Ixodoidea</taxon>
        <taxon>Ixodidae</taxon>
        <taxon>Ixodinae</taxon>
        <taxon>Ixodes</taxon>
    </lineage>
</organism>
<dbReference type="InterPro" id="IPR040079">
    <property type="entry name" value="Glutathione_S-Trfase"/>
</dbReference>
<dbReference type="GO" id="GO:0004364">
    <property type="term" value="F:glutathione transferase activity"/>
    <property type="evidence" value="ECO:0007669"/>
    <property type="project" value="TreeGrafter"/>
</dbReference>
<dbReference type="AlphaFoldDB" id="A0A0K8R7B1"/>
<dbReference type="Pfam" id="PF00043">
    <property type="entry name" value="GST_C"/>
    <property type="match status" value="1"/>
</dbReference>
<dbReference type="Pfam" id="PF13417">
    <property type="entry name" value="GST_N_3"/>
    <property type="match status" value="1"/>
</dbReference>
<dbReference type="GO" id="GO:0006749">
    <property type="term" value="P:glutathione metabolic process"/>
    <property type="evidence" value="ECO:0007669"/>
    <property type="project" value="TreeGrafter"/>
</dbReference>
<dbReference type="InterPro" id="IPR010987">
    <property type="entry name" value="Glutathione-S-Trfase_C-like"/>
</dbReference>
<accession>A0A0K8R7B1</accession>
<dbReference type="SUPFAM" id="SSF52833">
    <property type="entry name" value="Thioredoxin-like"/>
    <property type="match status" value="1"/>
</dbReference>
<keyword evidence="5" id="KW-0808">Transferase</keyword>
<dbReference type="InterPro" id="IPR004045">
    <property type="entry name" value="Glutathione_S-Trfase_N"/>
</dbReference>
<evidence type="ECO:0000313" key="5">
    <source>
        <dbReference type="EMBL" id="JAA67042.1"/>
    </source>
</evidence>
<comment type="subunit">
    <text evidence="1">Homodimer.</text>
</comment>
<dbReference type="SFLD" id="SFLDG00358">
    <property type="entry name" value="Main_(cytGST)"/>
    <property type="match status" value="1"/>
</dbReference>
<dbReference type="PANTHER" id="PTHR43969">
    <property type="entry name" value="GLUTATHIONE S TRANSFERASE D10, ISOFORM A-RELATED"/>
    <property type="match status" value="1"/>
</dbReference>
<dbReference type="SFLD" id="SFLDS00019">
    <property type="entry name" value="Glutathione_Transferase_(cytos"/>
    <property type="match status" value="1"/>
</dbReference>
<name>A0A0K8R7B1_IXORI</name>
<feature type="domain" description="GST N-terminal" evidence="3">
    <location>
        <begin position="1"/>
        <end position="82"/>
    </location>
</feature>
<dbReference type="CDD" id="cd03045">
    <property type="entry name" value="GST_N_Delta_Epsilon"/>
    <property type="match status" value="1"/>
</dbReference>
<sequence>MAIDLYVSTSSPVCAYVLILAKRLGLELNVHTISIRNKDNLKADFVEMNPQKTVPVLNDNGLILAESRAIGMYLVNKYAPDSSLYPQDAEKRAIVDRLIFFEFASVYAPGEKMFKAYTELRYPTKEEKDDFLEGMRTLVEMLRGKRFLAGDSLTLADLGLCTSLATFFRQDISSGFKDLELLREYYERVNAGMPEIQDILPKTMDELCDVICRCKRIIEIASSKPEQPQSEVADNDKQRYQNVK</sequence>
<dbReference type="PROSITE" id="PS50404">
    <property type="entry name" value="GST_NTER"/>
    <property type="match status" value="1"/>
</dbReference>
<dbReference type="InterPro" id="IPR036249">
    <property type="entry name" value="Thioredoxin-like_sf"/>
</dbReference>
<dbReference type="InterPro" id="IPR004046">
    <property type="entry name" value="GST_C"/>
</dbReference>
<evidence type="ECO:0000259" key="4">
    <source>
        <dbReference type="PROSITE" id="PS50405"/>
    </source>
</evidence>
<evidence type="ECO:0000259" key="3">
    <source>
        <dbReference type="PROSITE" id="PS50404"/>
    </source>
</evidence>
<dbReference type="FunFam" id="3.40.30.10:FF:000034">
    <property type="entry name" value="glutathione S-transferase 1"/>
    <property type="match status" value="1"/>
</dbReference>
<dbReference type="SUPFAM" id="SSF47616">
    <property type="entry name" value="GST C-terminal domain-like"/>
    <property type="match status" value="1"/>
</dbReference>
<dbReference type="EMBL" id="GADI01006766">
    <property type="protein sequence ID" value="JAA67042.1"/>
    <property type="molecule type" value="mRNA"/>
</dbReference>
<dbReference type="PROSITE" id="PS50405">
    <property type="entry name" value="GST_CTER"/>
    <property type="match status" value="1"/>
</dbReference>
<dbReference type="Gene3D" id="1.20.1050.10">
    <property type="match status" value="1"/>
</dbReference>
<evidence type="ECO:0000256" key="1">
    <source>
        <dbReference type="ARBA" id="ARBA00011738"/>
    </source>
</evidence>
<evidence type="ECO:0000256" key="2">
    <source>
        <dbReference type="SAM" id="MobiDB-lite"/>
    </source>
</evidence>
<dbReference type="Gene3D" id="3.40.30.10">
    <property type="entry name" value="Glutaredoxin"/>
    <property type="match status" value="1"/>
</dbReference>
<dbReference type="PANTHER" id="PTHR43969:SF9">
    <property type="entry name" value="GLUTATHIONE S TRANSFERASE D10, ISOFORM A-RELATED"/>
    <property type="match status" value="1"/>
</dbReference>
<feature type="region of interest" description="Disordered" evidence="2">
    <location>
        <begin position="225"/>
        <end position="244"/>
    </location>
</feature>
<protein>
    <submittedName>
        <fullName evidence="5">Putative glutathione s-transferase 1</fullName>
    </submittedName>
</protein>
<proteinExistence type="evidence at transcript level"/>
<dbReference type="InterPro" id="IPR036282">
    <property type="entry name" value="Glutathione-S-Trfase_C_sf"/>
</dbReference>
<feature type="compositionally biased region" description="Basic and acidic residues" evidence="2">
    <location>
        <begin position="234"/>
        <end position="244"/>
    </location>
</feature>
<reference evidence="5" key="1">
    <citation type="submission" date="2012-12" db="EMBL/GenBank/DDBJ databases">
        <title>Identification and characterization of a phenylalanine ammonia-lyase gene family in Isatis indigotica Fort.</title>
        <authorList>
            <person name="Liu Q."/>
            <person name="Chen J."/>
            <person name="Zhou X."/>
            <person name="Di P."/>
            <person name="Xiao Y."/>
            <person name="Xuan H."/>
            <person name="Zhang L."/>
            <person name="Chen W."/>
        </authorList>
    </citation>
    <scope>NUCLEOTIDE SEQUENCE</scope>
    <source>
        <tissue evidence="5">Salivary gland</tissue>
    </source>
</reference>
<feature type="domain" description="GST C-terminal" evidence="4">
    <location>
        <begin position="88"/>
        <end position="218"/>
    </location>
</feature>